<evidence type="ECO:0000256" key="1">
    <source>
        <dbReference type="SAM" id="SignalP"/>
    </source>
</evidence>
<reference evidence="2" key="1">
    <citation type="submission" date="2020-10" db="EMBL/GenBank/DDBJ databases">
        <authorList>
            <person name="Gilroy R."/>
        </authorList>
    </citation>
    <scope>NUCLEOTIDE SEQUENCE</scope>
    <source>
        <strain evidence="2">B1-3475</strain>
    </source>
</reference>
<name>A0A9D9HKU0_9BACT</name>
<dbReference type="Gene3D" id="2.60.120.1350">
    <property type="entry name" value="Protein of unknown function DUF4465"/>
    <property type="match status" value="1"/>
</dbReference>
<dbReference type="PROSITE" id="PS51257">
    <property type="entry name" value="PROKAR_LIPOPROTEIN"/>
    <property type="match status" value="1"/>
</dbReference>
<dbReference type="AlphaFoldDB" id="A0A9D9HKU0"/>
<evidence type="ECO:0000313" key="2">
    <source>
        <dbReference type="EMBL" id="MBO8455646.1"/>
    </source>
</evidence>
<dbReference type="EMBL" id="JADIMK010000044">
    <property type="protein sequence ID" value="MBO8455646.1"/>
    <property type="molecule type" value="Genomic_DNA"/>
</dbReference>
<dbReference type="Proteomes" id="UP000823617">
    <property type="component" value="Unassembled WGS sequence"/>
</dbReference>
<proteinExistence type="predicted"/>
<gene>
    <name evidence="2" type="ORF">IAC08_04500</name>
</gene>
<evidence type="ECO:0000313" key="3">
    <source>
        <dbReference type="Proteomes" id="UP000823617"/>
    </source>
</evidence>
<dbReference type="Pfam" id="PF14717">
    <property type="entry name" value="DUF4465"/>
    <property type="match status" value="1"/>
</dbReference>
<accession>A0A9D9HKU0</accession>
<organism evidence="2 3">
    <name type="scientific">Candidatus Cryptobacteroides intestinigallinarum</name>
    <dbReference type="NCBI Taxonomy" id="2840767"/>
    <lineage>
        <taxon>Bacteria</taxon>
        <taxon>Pseudomonadati</taxon>
        <taxon>Bacteroidota</taxon>
        <taxon>Bacteroidia</taxon>
        <taxon>Bacteroidales</taxon>
        <taxon>Candidatus Cryptobacteroides</taxon>
    </lineage>
</organism>
<dbReference type="InterPro" id="IPR027828">
    <property type="entry name" value="DUF4465"/>
</dbReference>
<feature type="signal peptide" evidence="1">
    <location>
        <begin position="1"/>
        <end position="19"/>
    </location>
</feature>
<comment type="caution">
    <text evidence="2">The sequence shown here is derived from an EMBL/GenBank/DDBJ whole genome shotgun (WGS) entry which is preliminary data.</text>
</comment>
<sequence length="262" mass="28776">MKKIILLSAVSLLAVSCFKNTGYEASYTLYADFSTADTFFEQMGAVDSVLTVPSFSYGPVAFFNSTSDDENASAVNGGWSISKKCLPLEILYRGEGGTIDPELEALMSPFAVSDTTDALPNKGKVAFLVFHEDQSSMPEHDMQFLQATVGTCSPSYAAFNTTIDVANYFKSQAVEGDYFNVVITGYSGTSKTGSVEVCLADRRSGKNELVYDWKTVEISDLGAVEYIDFTIDCQMSAASQDKDYRYFCFDNFIASIYIKQMN</sequence>
<protein>
    <submittedName>
        <fullName evidence="2">DUF4465 domain-containing protein</fullName>
    </submittedName>
</protein>
<feature type="chain" id="PRO_5038782779" evidence="1">
    <location>
        <begin position="20"/>
        <end position="262"/>
    </location>
</feature>
<reference evidence="2" key="2">
    <citation type="journal article" date="2021" name="PeerJ">
        <title>Extensive microbial diversity within the chicken gut microbiome revealed by metagenomics and culture.</title>
        <authorList>
            <person name="Gilroy R."/>
            <person name="Ravi A."/>
            <person name="Getino M."/>
            <person name="Pursley I."/>
            <person name="Horton D.L."/>
            <person name="Alikhan N.F."/>
            <person name="Baker D."/>
            <person name="Gharbi K."/>
            <person name="Hall N."/>
            <person name="Watson M."/>
            <person name="Adriaenssens E.M."/>
            <person name="Foster-Nyarko E."/>
            <person name="Jarju S."/>
            <person name="Secka A."/>
            <person name="Antonio M."/>
            <person name="Oren A."/>
            <person name="Chaudhuri R.R."/>
            <person name="La Ragione R."/>
            <person name="Hildebrand F."/>
            <person name="Pallen M.J."/>
        </authorList>
    </citation>
    <scope>NUCLEOTIDE SEQUENCE</scope>
    <source>
        <strain evidence="2">B1-3475</strain>
    </source>
</reference>
<keyword evidence="1" id="KW-0732">Signal</keyword>